<dbReference type="PROSITE" id="PS51755">
    <property type="entry name" value="OMPR_PHOB"/>
    <property type="match status" value="1"/>
</dbReference>
<evidence type="ECO:0000259" key="6">
    <source>
        <dbReference type="PROSITE" id="PS50110"/>
    </source>
</evidence>
<dbReference type="Gene3D" id="3.40.50.2300">
    <property type="match status" value="1"/>
</dbReference>
<dbReference type="InterPro" id="IPR039420">
    <property type="entry name" value="WalR-like"/>
</dbReference>
<gene>
    <name evidence="8" type="ORF">GCM10007875_13800</name>
</gene>
<protein>
    <submittedName>
        <fullName evidence="8">DNA-binding response regulator</fullName>
    </submittedName>
</protein>
<dbReference type="SMART" id="SM00448">
    <property type="entry name" value="REC"/>
    <property type="match status" value="1"/>
</dbReference>
<keyword evidence="3" id="KW-0804">Transcription</keyword>
<name>A0ABQ5YR59_9BURK</name>
<dbReference type="Proteomes" id="UP001156664">
    <property type="component" value="Unassembled WGS sequence"/>
</dbReference>
<evidence type="ECO:0000313" key="8">
    <source>
        <dbReference type="EMBL" id="GLR26290.1"/>
    </source>
</evidence>
<dbReference type="InterPro" id="IPR001789">
    <property type="entry name" value="Sig_transdc_resp-reg_receiver"/>
</dbReference>
<dbReference type="Pfam" id="PF00486">
    <property type="entry name" value="Trans_reg_C"/>
    <property type="match status" value="1"/>
</dbReference>
<dbReference type="CDD" id="cd00383">
    <property type="entry name" value="trans_reg_C"/>
    <property type="match status" value="1"/>
</dbReference>
<evidence type="ECO:0000256" key="5">
    <source>
        <dbReference type="PROSITE-ProRule" id="PRU01091"/>
    </source>
</evidence>
<organism evidence="8 9">
    <name type="scientific">Limnobacter litoralis</name>
    <dbReference type="NCBI Taxonomy" id="481366"/>
    <lineage>
        <taxon>Bacteria</taxon>
        <taxon>Pseudomonadati</taxon>
        <taxon>Pseudomonadota</taxon>
        <taxon>Betaproteobacteria</taxon>
        <taxon>Burkholderiales</taxon>
        <taxon>Burkholderiaceae</taxon>
        <taxon>Limnobacter</taxon>
    </lineage>
</organism>
<dbReference type="SUPFAM" id="SSF52172">
    <property type="entry name" value="CheY-like"/>
    <property type="match status" value="1"/>
</dbReference>
<dbReference type="PANTHER" id="PTHR48111">
    <property type="entry name" value="REGULATOR OF RPOS"/>
    <property type="match status" value="1"/>
</dbReference>
<dbReference type="InterPro" id="IPR011006">
    <property type="entry name" value="CheY-like_superfamily"/>
</dbReference>
<comment type="caution">
    <text evidence="8">The sequence shown here is derived from an EMBL/GenBank/DDBJ whole genome shotgun (WGS) entry which is preliminary data.</text>
</comment>
<dbReference type="EMBL" id="BSOJ01000015">
    <property type="protein sequence ID" value="GLR26290.1"/>
    <property type="molecule type" value="Genomic_DNA"/>
</dbReference>
<feature type="domain" description="OmpR/PhoB-type" evidence="7">
    <location>
        <begin position="124"/>
        <end position="218"/>
    </location>
</feature>
<keyword evidence="2 5" id="KW-0238">DNA-binding</keyword>
<proteinExistence type="predicted"/>
<dbReference type="Gene3D" id="1.10.10.10">
    <property type="entry name" value="Winged helix-like DNA-binding domain superfamily/Winged helix DNA-binding domain"/>
    <property type="match status" value="1"/>
</dbReference>
<evidence type="ECO:0000256" key="4">
    <source>
        <dbReference type="PROSITE-ProRule" id="PRU00169"/>
    </source>
</evidence>
<dbReference type="RefSeq" id="WP_284280836.1">
    <property type="nucleotide sequence ID" value="NZ_BSOJ01000015.1"/>
</dbReference>
<evidence type="ECO:0000313" key="9">
    <source>
        <dbReference type="Proteomes" id="UP001156664"/>
    </source>
</evidence>
<evidence type="ECO:0000256" key="2">
    <source>
        <dbReference type="ARBA" id="ARBA00023125"/>
    </source>
</evidence>
<dbReference type="InterPro" id="IPR036388">
    <property type="entry name" value="WH-like_DNA-bd_sf"/>
</dbReference>
<keyword evidence="1" id="KW-0805">Transcription regulation</keyword>
<sequence length="220" mass="24613">MKILLIEDDPLLGKATRKGLQTEGYTVDWIENGAMAIGAMETHTYDCLVLDLGLPGMEGYDVLQYARKNGHTMPVLIITAREEIAERIRHLDGGADDFIIKPFDLSELAARIRVSCRRSQGRAEDTVSHGKLTLYPARKQVAYEGREIALTAKEYKVLMTLFNSNGQVLSRGQLEEAIYGWGEEVESNSLEVHIHHLRKKLAKPVIETVHGIGYRLGQVV</sequence>
<feature type="domain" description="Response regulatory" evidence="6">
    <location>
        <begin position="2"/>
        <end position="116"/>
    </location>
</feature>
<dbReference type="InterPro" id="IPR001867">
    <property type="entry name" value="OmpR/PhoB-type_DNA-bd"/>
</dbReference>
<reference evidence="9" key="1">
    <citation type="journal article" date="2019" name="Int. J. Syst. Evol. Microbiol.">
        <title>The Global Catalogue of Microorganisms (GCM) 10K type strain sequencing project: providing services to taxonomists for standard genome sequencing and annotation.</title>
        <authorList>
            <consortium name="The Broad Institute Genomics Platform"/>
            <consortium name="The Broad Institute Genome Sequencing Center for Infectious Disease"/>
            <person name="Wu L."/>
            <person name="Ma J."/>
        </authorList>
    </citation>
    <scope>NUCLEOTIDE SEQUENCE [LARGE SCALE GENOMIC DNA]</scope>
    <source>
        <strain evidence="9">NBRC 105857</strain>
    </source>
</reference>
<keyword evidence="4" id="KW-0597">Phosphoprotein</keyword>
<dbReference type="PANTHER" id="PTHR48111:SF67">
    <property type="entry name" value="TRANSCRIPTIONAL REGULATORY PROTEIN TCTD"/>
    <property type="match status" value="1"/>
</dbReference>
<feature type="modified residue" description="4-aspartylphosphate" evidence="4">
    <location>
        <position position="51"/>
    </location>
</feature>
<dbReference type="PROSITE" id="PS50110">
    <property type="entry name" value="RESPONSE_REGULATORY"/>
    <property type="match status" value="1"/>
</dbReference>
<keyword evidence="9" id="KW-1185">Reference proteome</keyword>
<feature type="DNA-binding region" description="OmpR/PhoB-type" evidence="5">
    <location>
        <begin position="124"/>
        <end position="218"/>
    </location>
</feature>
<accession>A0ABQ5YR59</accession>
<evidence type="ECO:0000256" key="3">
    <source>
        <dbReference type="ARBA" id="ARBA00023163"/>
    </source>
</evidence>
<dbReference type="GO" id="GO:0003677">
    <property type="term" value="F:DNA binding"/>
    <property type="evidence" value="ECO:0007669"/>
    <property type="project" value="UniProtKB-KW"/>
</dbReference>
<dbReference type="Pfam" id="PF00072">
    <property type="entry name" value="Response_reg"/>
    <property type="match status" value="1"/>
</dbReference>
<evidence type="ECO:0000256" key="1">
    <source>
        <dbReference type="ARBA" id="ARBA00023015"/>
    </source>
</evidence>
<dbReference type="CDD" id="cd17624">
    <property type="entry name" value="REC_OmpR_PmrA-like"/>
    <property type="match status" value="1"/>
</dbReference>
<evidence type="ECO:0000259" key="7">
    <source>
        <dbReference type="PROSITE" id="PS51755"/>
    </source>
</evidence>
<dbReference type="SMART" id="SM00862">
    <property type="entry name" value="Trans_reg_C"/>
    <property type="match status" value="1"/>
</dbReference>